<evidence type="ECO:0000313" key="2">
    <source>
        <dbReference type="Proteomes" id="UP001161160"/>
    </source>
</evidence>
<proteinExistence type="predicted"/>
<dbReference type="Gene3D" id="3.90.198.10">
    <property type="entry name" value="Replication Fork Single-Stranded Dna Binding Protein"/>
    <property type="match status" value="1"/>
</dbReference>
<sequence length="262" mass="30443">MTISELRKTLLAQLGSTQKLPSRSASDPAIFSHWDLPDQGSATVRFLPDGNPDNPFFWVERAMIRLPFNGVRGQSESKPLVIYVPCMEMWNETCPILAEVRAWLKDPQLEEMGRKYWKRRSYLFHGFVRQSDLSEPEKPANPIRRFVVSPQLFNLIRAGLLNPNIDELPTDYVKGLDFKIVKTHLNGFADYNKSDWIYKQSALNEKRKQALTSIKIPNIDRHLPNKPSQQEQKLIREMFEASIDGETYNPEKWGEFYKPRGF</sequence>
<keyword evidence="2" id="KW-1185">Reference proteome</keyword>
<organism evidence="1 2">
    <name type="scientific">Polynucleobacter sphagniphilus</name>
    <dbReference type="NCBI Taxonomy" id="1743169"/>
    <lineage>
        <taxon>Bacteria</taxon>
        <taxon>Pseudomonadati</taxon>
        <taxon>Pseudomonadota</taxon>
        <taxon>Betaproteobacteria</taxon>
        <taxon>Burkholderiales</taxon>
        <taxon>Burkholderiaceae</taxon>
        <taxon>Polynucleobacter</taxon>
    </lineage>
</organism>
<dbReference type="Proteomes" id="UP001161160">
    <property type="component" value="Unassembled WGS sequence"/>
</dbReference>
<name>A0AA43S4Z6_9BURK</name>
<evidence type="ECO:0000313" key="1">
    <source>
        <dbReference type="EMBL" id="MDH6504054.1"/>
    </source>
</evidence>
<dbReference type="AlphaFoldDB" id="A0AA43S4Z6"/>
<comment type="caution">
    <text evidence="1">The sequence shown here is derived from an EMBL/GenBank/DDBJ whole genome shotgun (WGS) entry which is preliminary data.</text>
</comment>
<gene>
    <name evidence="1" type="ORF">M2127_001359</name>
</gene>
<accession>A0AA43S4Z6</accession>
<protein>
    <submittedName>
        <fullName evidence="1">Uncharacterized protein</fullName>
    </submittedName>
</protein>
<reference evidence="1" key="1">
    <citation type="submission" date="2023-04" db="EMBL/GenBank/DDBJ databases">
        <title>Genome Encyclopedia of Bacteria and Archaea VI: Functional Genomics of Type Strains.</title>
        <authorList>
            <person name="Whitman W."/>
        </authorList>
    </citation>
    <scope>NUCLEOTIDE SEQUENCE</scope>
    <source>
        <strain evidence="1">Enz.4-51</strain>
    </source>
</reference>
<dbReference type="InterPro" id="IPR044947">
    <property type="entry name" value="Phage_T4_Gp32_ssDNA-bd_sf"/>
</dbReference>
<dbReference type="EMBL" id="JARXYA010000006">
    <property type="protein sequence ID" value="MDH6504054.1"/>
    <property type="molecule type" value="Genomic_DNA"/>
</dbReference>